<dbReference type="OrthoDB" id="7063599at2"/>
<reference evidence="2 3" key="1">
    <citation type="submission" date="2018-08" db="EMBL/GenBank/DDBJ databases">
        <title>Genome sequencing of Agrobacterium vitis strain ICMP 10754.</title>
        <authorList>
            <person name="Visnovsky S.B."/>
            <person name="Pitman A.R."/>
        </authorList>
    </citation>
    <scope>NUCLEOTIDE SEQUENCE [LARGE SCALE GENOMIC DNA]</scope>
    <source>
        <strain evidence="2 3">ICMP 10754</strain>
    </source>
</reference>
<name>A0A368NY18_AGRVI</name>
<dbReference type="GeneID" id="60681785"/>
<feature type="transmembrane region" description="Helical" evidence="1">
    <location>
        <begin position="18"/>
        <end position="39"/>
    </location>
</feature>
<dbReference type="AlphaFoldDB" id="A0A368NY18"/>
<protein>
    <submittedName>
        <fullName evidence="2">DUF2975 domain-containing protein</fullName>
    </submittedName>
</protein>
<accession>A0A368NY18</accession>
<evidence type="ECO:0000256" key="1">
    <source>
        <dbReference type="SAM" id="Phobius"/>
    </source>
</evidence>
<keyword evidence="1" id="KW-1133">Transmembrane helix</keyword>
<dbReference type="RefSeq" id="WP_060719126.1">
    <property type="nucleotide sequence ID" value="NZ_CP055265.1"/>
</dbReference>
<sequence>MNEQTRFYAQYMDVLNSIISPALTIFAIMIAVVFAWRFLRNYERNQAFAREEQAMLREEMALARSYQGGKANSQTSITIAGDPTAGGGYDFVQVPDEFKPMFADAMNGFCDYAKLKGYSVELSMETSQPGKVGMKITIADIGVTVSTATVRKDVNEYMQKLKDDDDFSDFPMPENAAEHMIIVSALRARFSYVKTQLEMHKIKADLLEGLLMGVKNSGLGAISYTPPQSQYLQVTVQNDGGKNMGDSYKATNSQNIAQGMGASATTTNSTIQIGNNHNERAERIKALKDFVIDAQASDVPETTKAEVVRYIENAREELEQSSEPDSGFIEKWLDRADKTLSAADAGSNLYVKLLPLLALFGLS</sequence>
<keyword evidence="1" id="KW-0812">Transmembrane</keyword>
<dbReference type="EMBL" id="QUSG01000001">
    <property type="protein sequence ID" value="KAA3531929.1"/>
    <property type="molecule type" value="Genomic_DNA"/>
</dbReference>
<evidence type="ECO:0000313" key="3">
    <source>
        <dbReference type="Proteomes" id="UP000436911"/>
    </source>
</evidence>
<proteinExistence type="predicted"/>
<comment type="caution">
    <text evidence="2">The sequence shown here is derived from an EMBL/GenBank/DDBJ whole genome shotgun (WGS) entry which is preliminary data.</text>
</comment>
<dbReference type="Proteomes" id="UP000436911">
    <property type="component" value="Unassembled WGS sequence"/>
</dbReference>
<keyword evidence="1" id="KW-0472">Membrane</keyword>
<gene>
    <name evidence="2" type="ORF">DXT89_00670</name>
</gene>
<organism evidence="2 3">
    <name type="scientific">Agrobacterium vitis</name>
    <name type="common">Rhizobium vitis</name>
    <dbReference type="NCBI Taxonomy" id="373"/>
    <lineage>
        <taxon>Bacteria</taxon>
        <taxon>Pseudomonadati</taxon>
        <taxon>Pseudomonadota</taxon>
        <taxon>Alphaproteobacteria</taxon>
        <taxon>Hyphomicrobiales</taxon>
        <taxon>Rhizobiaceae</taxon>
        <taxon>Rhizobium/Agrobacterium group</taxon>
        <taxon>Agrobacterium</taxon>
    </lineage>
</organism>
<evidence type="ECO:0000313" key="2">
    <source>
        <dbReference type="EMBL" id="KAA3531929.1"/>
    </source>
</evidence>